<keyword evidence="3" id="KW-1185">Reference proteome</keyword>
<evidence type="ECO:0000313" key="3">
    <source>
        <dbReference type="Proteomes" id="UP001143981"/>
    </source>
</evidence>
<sequence>IPDARESAPAAQPSTDVEVKLPMYDMPMWRQVRNLRFIFLVNVFCSTAVSLWVRGDDIYTVLVACAMMAAGFIPLAFVQLMYFNHVKSIRILGTLGKRALSKARRAERAGTSQIEFPVSKDTPLLVTKFSLTGRDPQTPLFVRDLVPGPERKYSVQWLYRSPSGVQRFRVSKKVIQYHPDVRALDALIRKNASLAARPT</sequence>
<feature type="transmembrane region" description="Helical" evidence="1">
    <location>
        <begin position="59"/>
        <end position="83"/>
    </location>
</feature>
<reference evidence="2" key="1">
    <citation type="submission" date="2022-07" db="EMBL/GenBank/DDBJ databases">
        <title>Phylogenomic reconstructions and comparative analyses of Kickxellomycotina fungi.</title>
        <authorList>
            <person name="Reynolds N.K."/>
            <person name="Stajich J.E."/>
            <person name="Barry K."/>
            <person name="Grigoriev I.V."/>
            <person name="Crous P."/>
            <person name="Smith M.E."/>
        </authorList>
    </citation>
    <scope>NUCLEOTIDE SEQUENCE</scope>
    <source>
        <strain evidence="2">BCRC 34381</strain>
    </source>
</reference>
<feature type="non-terminal residue" evidence="2">
    <location>
        <position position="1"/>
    </location>
</feature>
<feature type="transmembrane region" description="Helical" evidence="1">
    <location>
        <begin position="35"/>
        <end position="53"/>
    </location>
</feature>
<proteinExistence type="predicted"/>
<name>A0A9W7YAE8_9FUNG</name>
<organism evidence="2 3">
    <name type="scientific">Coemansia biformis</name>
    <dbReference type="NCBI Taxonomy" id="1286918"/>
    <lineage>
        <taxon>Eukaryota</taxon>
        <taxon>Fungi</taxon>
        <taxon>Fungi incertae sedis</taxon>
        <taxon>Zoopagomycota</taxon>
        <taxon>Kickxellomycotina</taxon>
        <taxon>Kickxellomycetes</taxon>
        <taxon>Kickxellales</taxon>
        <taxon>Kickxellaceae</taxon>
        <taxon>Coemansia</taxon>
    </lineage>
</organism>
<dbReference type="OrthoDB" id="5518601at2759"/>
<keyword evidence="1" id="KW-0472">Membrane</keyword>
<keyword evidence="1" id="KW-1133">Transmembrane helix</keyword>
<dbReference type="EMBL" id="JANBOI010001557">
    <property type="protein sequence ID" value="KAJ1726449.1"/>
    <property type="molecule type" value="Genomic_DNA"/>
</dbReference>
<evidence type="ECO:0000313" key="2">
    <source>
        <dbReference type="EMBL" id="KAJ1726449.1"/>
    </source>
</evidence>
<dbReference type="Proteomes" id="UP001143981">
    <property type="component" value="Unassembled WGS sequence"/>
</dbReference>
<accession>A0A9W7YAE8</accession>
<comment type="caution">
    <text evidence="2">The sequence shown here is derived from an EMBL/GenBank/DDBJ whole genome shotgun (WGS) entry which is preliminary data.</text>
</comment>
<evidence type="ECO:0000256" key="1">
    <source>
        <dbReference type="SAM" id="Phobius"/>
    </source>
</evidence>
<dbReference type="AlphaFoldDB" id="A0A9W7YAE8"/>
<protein>
    <submittedName>
        <fullName evidence="2">Uncharacterized protein</fullName>
    </submittedName>
</protein>
<keyword evidence="1" id="KW-0812">Transmembrane</keyword>
<gene>
    <name evidence="2" type="ORF">LPJ61_005176</name>
</gene>